<dbReference type="Proteomes" id="UP001465426">
    <property type="component" value="Unassembled WGS sequence"/>
</dbReference>
<reference evidence="2 3" key="1">
    <citation type="submission" date="2024-03" db="EMBL/GenBank/DDBJ databases">
        <title>Human intestinal bacterial collection.</title>
        <authorList>
            <person name="Pauvert C."/>
            <person name="Hitch T.C.A."/>
            <person name="Clavel T."/>
        </authorList>
    </citation>
    <scope>NUCLEOTIDE SEQUENCE [LARGE SCALE GENOMIC DNA]</scope>
    <source>
        <strain evidence="2 3">CLA-SR-H024</strain>
    </source>
</reference>
<name>A0ABV1ESU3_9BACI</name>
<sequence length="155" mass="18123">MGFWNFFGLSSKKDNDQLVAQVEQLREMVNDKIDAGNTLQKDLYYESLKRAEELNFSVISLLNDTAKVIEKQNDASKLFTEENFSEQENQLKKLQSLIKQNHSYVVETLSSQNLKVQEIEEKLKYLEKLNEELVKSMQSVWLVQLSQQIDKELTK</sequence>
<comment type="caution">
    <text evidence="2">The sequence shown here is derived from an EMBL/GenBank/DDBJ whole genome shotgun (WGS) entry which is preliminary data.</text>
</comment>
<dbReference type="RefSeq" id="WP_349204042.1">
    <property type="nucleotide sequence ID" value="NZ_JBBMFN010000001.1"/>
</dbReference>
<proteinExistence type="predicted"/>
<keyword evidence="1" id="KW-0175">Coiled coil</keyword>
<protein>
    <submittedName>
        <fullName evidence="2">Uncharacterized protein</fullName>
    </submittedName>
</protein>
<keyword evidence="3" id="KW-1185">Reference proteome</keyword>
<evidence type="ECO:0000313" key="3">
    <source>
        <dbReference type="Proteomes" id="UP001465426"/>
    </source>
</evidence>
<evidence type="ECO:0000256" key="1">
    <source>
        <dbReference type="SAM" id="Coils"/>
    </source>
</evidence>
<feature type="coiled-coil region" evidence="1">
    <location>
        <begin position="77"/>
        <end position="136"/>
    </location>
</feature>
<organism evidence="2 3">
    <name type="scientific">Niallia hominis</name>
    <dbReference type="NCBI Taxonomy" id="3133173"/>
    <lineage>
        <taxon>Bacteria</taxon>
        <taxon>Bacillati</taxon>
        <taxon>Bacillota</taxon>
        <taxon>Bacilli</taxon>
        <taxon>Bacillales</taxon>
        <taxon>Bacillaceae</taxon>
        <taxon>Niallia</taxon>
    </lineage>
</organism>
<dbReference type="EMBL" id="JBBMFN010000001">
    <property type="protein sequence ID" value="MEQ2464160.1"/>
    <property type="molecule type" value="Genomic_DNA"/>
</dbReference>
<gene>
    <name evidence="2" type="ORF">WMO63_00585</name>
</gene>
<evidence type="ECO:0000313" key="2">
    <source>
        <dbReference type="EMBL" id="MEQ2464160.1"/>
    </source>
</evidence>
<accession>A0ABV1ESU3</accession>